<dbReference type="AlphaFoldDB" id="A0A4Y7WFR7"/>
<keyword evidence="2" id="KW-0808">Transferase</keyword>
<dbReference type="InterPro" id="IPR001296">
    <property type="entry name" value="Glyco_trans_1"/>
</dbReference>
<sequence>MEVIFLMRIDAFNKTGGDTQQIKNYVKELNKLGVNATISTDLSIDLSNYDIVNLVNIDRPIETWEFYKKAKRLEKKIVLISIHHSYEQINHFEKTQRSGVLRLINVFARDFWKREKVKNLIRSINHPELFTASLKMLFSNVKEKQKEIIRESDLVITLAEKEAIEINRDFDLTISTTDYLIVKNGVNLPSKQVNFKKKKYDVLVVGRIEPRKNQLNIIKALAGSDIKVLFVGKENGNSKSYVNEFKKQIKCNENMSYLGAVEYEKMKEVYMASKVHLSASWFEVTPLVDIEALYFGCNIVTTENSFSEEYLGEFAEFVNPSNIEDIKGKIIKSLGKPQIQNAQVYIKNNFNWERSTKLLFESYNKILIREGS</sequence>
<organism evidence="2 3">
    <name type="scientific">Shouchella lehensis</name>
    <dbReference type="NCBI Taxonomy" id="300825"/>
    <lineage>
        <taxon>Bacteria</taxon>
        <taxon>Bacillati</taxon>
        <taxon>Bacillota</taxon>
        <taxon>Bacilli</taxon>
        <taxon>Bacillales</taxon>
        <taxon>Bacillaceae</taxon>
        <taxon>Shouchella</taxon>
    </lineage>
</organism>
<protein>
    <submittedName>
        <fullName evidence="2">Glycosyltransferase family 1 protein</fullName>
    </submittedName>
</protein>
<dbReference type="GO" id="GO:0016757">
    <property type="term" value="F:glycosyltransferase activity"/>
    <property type="evidence" value="ECO:0007669"/>
    <property type="project" value="InterPro"/>
</dbReference>
<dbReference type="PANTHER" id="PTHR46401:SF8">
    <property type="entry name" value="BLL6006 PROTEIN"/>
    <property type="match status" value="1"/>
</dbReference>
<evidence type="ECO:0000313" key="3">
    <source>
        <dbReference type="Proteomes" id="UP000298210"/>
    </source>
</evidence>
<dbReference type="SUPFAM" id="SSF53756">
    <property type="entry name" value="UDP-Glycosyltransferase/glycogen phosphorylase"/>
    <property type="match status" value="1"/>
</dbReference>
<evidence type="ECO:0000259" key="1">
    <source>
        <dbReference type="Pfam" id="PF00534"/>
    </source>
</evidence>
<dbReference type="Proteomes" id="UP000298210">
    <property type="component" value="Unassembled WGS sequence"/>
</dbReference>
<accession>A0A4Y7WFR7</accession>
<dbReference type="Gene3D" id="3.40.50.2000">
    <property type="entry name" value="Glycogen Phosphorylase B"/>
    <property type="match status" value="2"/>
</dbReference>
<dbReference type="EMBL" id="SNUX01000004">
    <property type="protein sequence ID" value="TES46443.1"/>
    <property type="molecule type" value="Genomic_DNA"/>
</dbReference>
<dbReference type="RefSeq" id="WP_134259843.1">
    <property type="nucleotide sequence ID" value="NZ_LDIM01000013.1"/>
</dbReference>
<dbReference type="Pfam" id="PF00534">
    <property type="entry name" value="Glycos_transf_1"/>
    <property type="match status" value="1"/>
</dbReference>
<comment type="caution">
    <text evidence="2">The sequence shown here is derived from an EMBL/GenBank/DDBJ whole genome shotgun (WGS) entry which is preliminary data.</text>
</comment>
<gene>
    <name evidence="2" type="ORF">E2L03_17250</name>
</gene>
<evidence type="ECO:0000313" key="2">
    <source>
        <dbReference type="EMBL" id="TES46443.1"/>
    </source>
</evidence>
<proteinExistence type="predicted"/>
<name>A0A4Y7WFR7_9BACI</name>
<reference evidence="2 3" key="1">
    <citation type="submission" date="2019-03" db="EMBL/GenBank/DDBJ databases">
        <authorList>
            <person name="Liu G."/>
        </authorList>
    </citation>
    <scope>NUCLEOTIDE SEQUENCE [LARGE SCALE GENOMIC DNA]</scope>
    <source>
        <strain evidence="2 3">DSM 19099</strain>
    </source>
</reference>
<dbReference type="PANTHER" id="PTHR46401">
    <property type="entry name" value="GLYCOSYLTRANSFERASE WBBK-RELATED"/>
    <property type="match status" value="1"/>
</dbReference>
<feature type="domain" description="Glycosyl transferase family 1" evidence="1">
    <location>
        <begin position="191"/>
        <end position="347"/>
    </location>
</feature>